<gene>
    <name evidence="1" type="ORF">HH216_12760</name>
</gene>
<dbReference type="KEGG" id="srho:HH216_12760"/>
<sequence>MTIQVEVQDDLVQQLGVGAIRGLLEEELAYQRFRLLDERVQTAMQDRPDVNWDAEFEQARQLAFNEYQQRRQRAL</sequence>
<evidence type="ECO:0000313" key="1">
    <source>
        <dbReference type="EMBL" id="QJD79189.1"/>
    </source>
</evidence>
<name>A0A7L5DL44_9BACT</name>
<evidence type="ECO:0000313" key="2">
    <source>
        <dbReference type="Proteomes" id="UP000501128"/>
    </source>
</evidence>
<accession>A0A7L5DL44</accession>
<proteinExistence type="predicted"/>
<dbReference type="AlphaFoldDB" id="A0A7L5DL44"/>
<keyword evidence="2" id="KW-1185">Reference proteome</keyword>
<dbReference type="RefSeq" id="WP_169551155.1">
    <property type="nucleotide sequence ID" value="NZ_CP051677.1"/>
</dbReference>
<dbReference type="EMBL" id="CP051677">
    <property type="protein sequence ID" value="QJD79189.1"/>
    <property type="molecule type" value="Genomic_DNA"/>
</dbReference>
<dbReference type="Proteomes" id="UP000501128">
    <property type="component" value="Chromosome"/>
</dbReference>
<reference evidence="1 2" key="1">
    <citation type="submission" date="2020-04" db="EMBL/GenBank/DDBJ databases">
        <title>Genome sequencing of novel species.</title>
        <authorList>
            <person name="Heo J."/>
            <person name="Kim S.-J."/>
            <person name="Kim J.-S."/>
            <person name="Hong S.-B."/>
            <person name="Kwon S.-W."/>
        </authorList>
    </citation>
    <scope>NUCLEOTIDE SEQUENCE [LARGE SCALE GENOMIC DNA]</scope>
    <source>
        <strain evidence="1 2">CJU-R4</strain>
    </source>
</reference>
<organism evidence="1 2">
    <name type="scientific">Spirosoma rhododendri</name>
    <dbReference type="NCBI Taxonomy" id="2728024"/>
    <lineage>
        <taxon>Bacteria</taxon>
        <taxon>Pseudomonadati</taxon>
        <taxon>Bacteroidota</taxon>
        <taxon>Cytophagia</taxon>
        <taxon>Cytophagales</taxon>
        <taxon>Cytophagaceae</taxon>
        <taxon>Spirosoma</taxon>
    </lineage>
</organism>
<protein>
    <submittedName>
        <fullName evidence="1">Uncharacterized protein</fullName>
    </submittedName>
</protein>